<evidence type="ECO:0000256" key="1">
    <source>
        <dbReference type="ARBA" id="ARBA00022490"/>
    </source>
</evidence>
<keyword evidence="1 5" id="KW-0963">Cytoplasm</keyword>
<evidence type="ECO:0000256" key="4">
    <source>
        <dbReference type="ARBA" id="ARBA00022839"/>
    </source>
</evidence>
<dbReference type="GO" id="GO:0006308">
    <property type="term" value="P:DNA catabolic process"/>
    <property type="evidence" value="ECO:0007669"/>
    <property type="project" value="UniProtKB-UniRule"/>
</dbReference>
<dbReference type="PANTHER" id="PTHR30008">
    <property type="entry name" value="EXODEOXYRIBONUCLEASE 7 LARGE SUBUNIT"/>
    <property type="match status" value="1"/>
</dbReference>
<evidence type="ECO:0000256" key="2">
    <source>
        <dbReference type="ARBA" id="ARBA00022722"/>
    </source>
</evidence>
<sequence length="410" mass="44764">MALNSSAEQPQPLGRVIGAVKDWVGRLGEVWVDAQVVEIKRRNAPTQFMTFRDRVANMSAQVTVSTMVLDAAGPIPEGSRVTARVRPRLWDRDTSLSFECLEIQVAGEGRLLAQLEQLKRKLQAEGLFDGHRKKRLPLLPHVIGLVTGRDSDAERDVVTNVARRWPAARIRTRHALVQGANSAESVMTALAHLDADPEVDVIVIARGGGSLEDLLSFSDEGLVRAVAAARTPIVSAIGHERDYPLVDFVADLRASTPTDAAKRIVPDHATEAAGLSQARQRLDRALLTTITREQSRLDAVRSRPVLVDPTSAFVAHYERLHLLRHRLEAGIDRRIRTEEADVRAAVTAIRALSPKRTLERGYAVLVDAAGHRSVSSVTDAATGDRIRAYLADGELSLDVVGTIGKEPEHG</sequence>
<keyword evidence="2 5" id="KW-0540">Nuclease</keyword>
<dbReference type="GO" id="GO:0005737">
    <property type="term" value="C:cytoplasm"/>
    <property type="evidence" value="ECO:0007669"/>
    <property type="project" value="UniProtKB-SubCell"/>
</dbReference>
<dbReference type="Pfam" id="PF02601">
    <property type="entry name" value="Exonuc_VII_L"/>
    <property type="match status" value="1"/>
</dbReference>
<feature type="domain" description="Exonuclease VII large subunit C-terminal" evidence="7">
    <location>
        <begin position="127"/>
        <end position="328"/>
    </location>
</feature>
<evidence type="ECO:0000259" key="8">
    <source>
        <dbReference type="Pfam" id="PF13742"/>
    </source>
</evidence>
<dbReference type="Pfam" id="PF13742">
    <property type="entry name" value="tRNA_anti_2"/>
    <property type="match status" value="1"/>
</dbReference>
<proteinExistence type="inferred from homology"/>
<keyword evidence="3 5" id="KW-0378">Hydrolase</keyword>
<dbReference type="RefSeq" id="WP_187719772.1">
    <property type="nucleotide sequence ID" value="NZ_BAABBL010000008.1"/>
</dbReference>
<protein>
    <recommendedName>
        <fullName evidence="5">Exodeoxyribonuclease 7 large subunit</fullName>
        <ecNumber evidence="5">3.1.11.6</ecNumber>
    </recommendedName>
    <alternativeName>
        <fullName evidence="5">Exodeoxyribonuclease VII large subunit</fullName>
        <shortName evidence="5">Exonuclease VII large subunit</shortName>
    </alternativeName>
</protein>
<evidence type="ECO:0000313" key="9">
    <source>
        <dbReference type="EMBL" id="QNP54634.1"/>
    </source>
</evidence>
<dbReference type="GO" id="GO:0009318">
    <property type="term" value="C:exodeoxyribonuclease VII complex"/>
    <property type="evidence" value="ECO:0007669"/>
    <property type="project" value="UniProtKB-UniRule"/>
</dbReference>
<evidence type="ECO:0000256" key="5">
    <source>
        <dbReference type="HAMAP-Rule" id="MF_00378"/>
    </source>
</evidence>
<comment type="catalytic activity">
    <reaction evidence="5 6">
        <text>Exonucleolytic cleavage in either 5'- to 3'- or 3'- to 5'-direction to yield nucleoside 5'-phosphates.</text>
        <dbReference type="EC" id="3.1.11.6"/>
    </reaction>
</comment>
<dbReference type="PANTHER" id="PTHR30008:SF0">
    <property type="entry name" value="EXODEOXYRIBONUCLEASE 7 LARGE SUBUNIT"/>
    <property type="match status" value="1"/>
</dbReference>
<dbReference type="HAMAP" id="MF_00378">
    <property type="entry name" value="Exonuc_7_L"/>
    <property type="match status" value="1"/>
</dbReference>
<dbReference type="EMBL" id="CP060789">
    <property type="protein sequence ID" value="QNP54634.1"/>
    <property type="molecule type" value="Genomic_DNA"/>
</dbReference>
<reference evidence="9 10" key="1">
    <citation type="submission" date="2020-08" db="EMBL/GenBank/DDBJ databases">
        <title>Genome sequence of Tessaracoccus defluvii JCM 17540T.</title>
        <authorList>
            <person name="Hyun D.-W."/>
            <person name="Bae J.-W."/>
        </authorList>
    </citation>
    <scope>NUCLEOTIDE SEQUENCE [LARGE SCALE GENOMIC DNA]</scope>
    <source>
        <strain evidence="9 10">JCM 17540</strain>
    </source>
</reference>
<dbReference type="Proteomes" id="UP000516117">
    <property type="component" value="Chromosome"/>
</dbReference>
<organism evidence="9 10">
    <name type="scientific">Tessaracoccus defluvii</name>
    <dbReference type="NCBI Taxonomy" id="1285901"/>
    <lineage>
        <taxon>Bacteria</taxon>
        <taxon>Bacillati</taxon>
        <taxon>Actinomycetota</taxon>
        <taxon>Actinomycetes</taxon>
        <taxon>Propionibacteriales</taxon>
        <taxon>Propionibacteriaceae</taxon>
        <taxon>Tessaracoccus</taxon>
    </lineage>
</organism>
<accession>A0A7H0H268</accession>
<dbReference type="AlphaFoldDB" id="A0A7H0H268"/>
<comment type="similarity">
    <text evidence="5 6">Belongs to the XseA family.</text>
</comment>
<dbReference type="GO" id="GO:0003676">
    <property type="term" value="F:nucleic acid binding"/>
    <property type="evidence" value="ECO:0007669"/>
    <property type="project" value="InterPro"/>
</dbReference>
<evidence type="ECO:0000256" key="3">
    <source>
        <dbReference type="ARBA" id="ARBA00022801"/>
    </source>
</evidence>
<keyword evidence="4 5" id="KW-0269">Exonuclease</keyword>
<keyword evidence="10" id="KW-1185">Reference proteome</keyword>
<comment type="subcellular location">
    <subcellularLocation>
        <location evidence="5 6">Cytoplasm</location>
    </subcellularLocation>
</comment>
<comment type="function">
    <text evidence="5">Bidirectionally degrades single-stranded DNA into large acid-insoluble oligonucleotides, which are then degraded further into small acid-soluble oligonucleotides.</text>
</comment>
<gene>
    <name evidence="5" type="primary">xseA</name>
    <name evidence="9" type="ORF">H9L22_09880</name>
</gene>
<evidence type="ECO:0000313" key="10">
    <source>
        <dbReference type="Proteomes" id="UP000516117"/>
    </source>
</evidence>
<comment type="subunit">
    <text evidence="5">Heterooligomer composed of large and small subunits.</text>
</comment>
<evidence type="ECO:0000256" key="6">
    <source>
        <dbReference type="RuleBase" id="RU004355"/>
    </source>
</evidence>
<dbReference type="GO" id="GO:0008855">
    <property type="term" value="F:exodeoxyribonuclease VII activity"/>
    <property type="evidence" value="ECO:0007669"/>
    <property type="project" value="UniProtKB-UniRule"/>
</dbReference>
<dbReference type="InterPro" id="IPR003753">
    <property type="entry name" value="Exonuc_VII_L"/>
</dbReference>
<dbReference type="NCBIfam" id="TIGR00237">
    <property type="entry name" value="xseA"/>
    <property type="match status" value="1"/>
</dbReference>
<feature type="domain" description="OB-fold nucleic acid binding" evidence="8">
    <location>
        <begin position="19"/>
        <end position="103"/>
    </location>
</feature>
<dbReference type="KEGG" id="tdf:H9L22_09880"/>
<name>A0A7H0H268_9ACTN</name>
<dbReference type="EC" id="3.1.11.6" evidence="5"/>
<dbReference type="InterPro" id="IPR020579">
    <property type="entry name" value="Exonuc_VII_lsu_C"/>
</dbReference>
<dbReference type="InterPro" id="IPR025824">
    <property type="entry name" value="OB-fold_nuc-bd_dom"/>
</dbReference>
<evidence type="ECO:0000259" key="7">
    <source>
        <dbReference type="Pfam" id="PF02601"/>
    </source>
</evidence>